<name>A0AAD3S5C1_NEPGR</name>
<evidence type="ECO:0000313" key="2">
    <source>
        <dbReference type="Proteomes" id="UP001279734"/>
    </source>
</evidence>
<dbReference type="EMBL" id="BSYO01000005">
    <property type="protein sequence ID" value="GMH04690.1"/>
    <property type="molecule type" value="Genomic_DNA"/>
</dbReference>
<sequence length="158" mass="17432">MKVQVLKTGGWAAAKRTTEDGLQSKLVYESEPDEGPQFWGIESSAHISRRLGPGWVGVYQSCYSTQVDHQLQPWGFVVSSFKCPILCANSVPIPLAILPNKITHSKSPACSFGKSMGWHCIHQDGLSEALDEETSSHNEQEFGTPICKSHPDCLMISW</sequence>
<protein>
    <submittedName>
        <fullName evidence="1">Uncharacterized protein</fullName>
    </submittedName>
</protein>
<dbReference type="Proteomes" id="UP001279734">
    <property type="component" value="Unassembled WGS sequence"/>
</dbReference>
<dbReference type="AlphaFoldDB" id="A0AAD3S5C1"/>
<keyword evidence="2" id="KW-1185">Reference proteome</keyword>
<proteinExistence type="predicted"/>
<gene>
    <name evidence="1" type="ORF">Nepgr_006530</name>
</gene>
<organism evidence="1 2">
    <name type="scientific">Nepenthes gracilis</name>
    <name type="common">Slender pitcher plant</name>
    <dbReference type="NCBI Taxonomy" id="150966"/>
    <lineage>
        <taxon>Eukaryota</taxon>
        <taxon>Viridiplantae</taxon>
        <taxon>Streptophyta</taxon>
        <taxon>Embryophyta</taxon>
        <taxon>Tracheophyta</taxon>
        <taxon>Spermatophyta</taxon>
        <taxon>Magnoliopsida</taxon>
        <taxon>eudicotyledons</taxon>
        <taxon>Gunneridae</taxon>
        <taxon>Pentapetalae</taxon>
        <taxon>Caryophyllales</taxon>
        <taxon>Nepenthaceae</taxon>
        <taxon>Nepenthes</taxon>
    </lineage>
</organism>
<comment type="caution">
    <text evidence="1">The sequence shown here is derived from an EMBL/GenBank/DDBJ whole genome shotgun (WGS) entry which is preliminary data.</text>
</comment>
<reference evidence="1" key="1">
    <citation type="submission" date="2023-05" db="EMBL/GenBank/DDBJ databases">
        <title>Nepenthes gracilis genome sequencing.</title>
        <authorList>
            <person name="Fukushima K."/>
        </authorList>
    </citation>
    <scope>NUCLEOTIDE SEQUENCE</scope>
    <source>
        <strain evidence="1">SING2019-196</strain>
    </source>
</reference>
<evidence type="ECO:0000313" key="1">
    <source>
        <dbReference type="EMBL" id="GMH04690.1"/>
    </source>
</evidence>
<accession>A0AAD3S5C1</accession>